<dbReference type="Proteomes" id="UP000487882">
    <property type="component" value="Unassembled WGS sequence"/>
</dbReference>
<dbReference type="SUPFAM" id="SSF52266">
    <property type="entry name" value="SGNH hydrolase"/>
    <property type="match status" value="1"/>
</dbReference>
<keyword evidence="3" id="KW-1185">Reference proteome</keyword>
<dbReference type="PANTHER" id="PTHR37834:SF2">
    <property type="entry name" value="ESTERASE, SGNH HYDROLASE-TYPE"/>
    <property type="match status" value="1"/>
</dbReference>
<evidence type="ECO:0000259" key="1">
    <source>
        <dbReference type="Pfam" id="PF17996"/>
    </source>
</evidence>
<protein>
    <submittedName>
        <fullName evidence="2">Electron transporter RnfD</fullName>
    </submittedName>
</protein>
<dbReference type="RefSeq" id="WP_155588363.1">
    <property type="nucleotide sequence ID" value="NZ_WNLP01000002.1"/>
</dbReference>
<evidence type="ECO:0000313" key="3">
    <source>
        <dbReference type="Proteomes" id="UP000487882"/>
    </source>
</evidence>
<accession>A0A7K1J421</accession>
<dbReference type="InterPro" id="IPR052762">
    <property type="entry name" value="PCW_deacetylase/CE"/>
</dbReference>
<evidence type="ECO:0000313" key="2">
    <source>
        <dbReference type="EMBL" id="MUH59387.1"/>
    </source>
</evidence>
<sequence length="365" mass="41343">MQYIDSHTEALRYMGRTERTADGELWVFPYTQAQFCFTGTSLAVRIRNHWDYGNIRLGVIVDNTQFSVRVPTPAEPDVPANCELHSDGTMTLTIAQHLPNIEHRATVFKRQDGGMHYMEFLGVLIDDDARVLPPLDPPSSRRIEVYGDSVSCGERNEAVLYTGKADPDIDLSAYSNAWYSYDAIAARTLHADLRIISQGGASLLDNIGWFNAPNYIGMESIWDRVRYNPALGETSRWDFHEYVPQVVVIALGQNDSHPVDFMADDYCSEQSANWRAEYAVLIARLRERYPDAHIICTTTLLQHDASWDRAIDEVVSNLDDPQVTHFAYSRAGTATPGHPRIAEDEEMARELTAYIESFGEELWEN</sequence>
<organism evidence="2 3">
    <name type="scientific">Bifidobacterium canis</name>
    <dbReference type="NCBI Taxonomy" id="2610880"/>
    <lineage>
        <taxon>Bacteria</taxon>
        <taxon>Bacillati</taxon>
        <taxon>Actinomycetota</taxon>
        <taxon>Actinomycetes</taxon>
        <taxon>Bifidobacteriales</taxon>
        <taxon>Bifidobacteriaceae</taxon>
        <taxon>Bifidobacterium</taxon>
    </lineage>
</organism>
<reference evidence="2 3" key="1">
    <citation type="submission" date="2019-09" db="EMBL/GenBank/DDBJ databases">
        <title>Bifidobacterium canis sp. nov., isolated from the digestive tract of German Shepherd dog puppy.</title>
        <authorList>
            <person name="Bunesova V."/>
        </authorList>
    </citation>
    <scope>NUCLEOTIDE SEQUENCE [LARGE SCALE GENOMIC DNA]</scope>
    <source>
        <strain evidence="2 3">GSD1FS</strain>
    </source>
</reference>
<dbReference type="Gene3D" id="3.40.50.1110">
    <property type="entry name" value="SGNH hydrolase"/>
    <property type="match status" value="1"/>
</dbReference>
<name>A0A7K1J421_9BIFI</name>
<dbReference type="InterPro" id="IPR036514">
    <property type="entry name" value="SGNH_hydro_sf"/>
</dbReference>
<dbReference type="Gene3D" id="2.60.120.260">
    <property type="entry name" value="Galactose-binding domain-like"/>
    <property type="match status" value="1"/>
</dbReference>
<dbReference type="InterPro" id="IPR040794">
    <property type="entry name" value="CE2_N"/>
</dbReference>
<dbReference type="PANTHER" id="PTHR37834">
    <property type="entry name" value="GDSL-LIKE LIPASE/ACYLHYDROLASE DOMAIN PROTEIN (AFU_ORTHOLOGUE AFUA_2G00620)"/>
    <property type="match status" value="1"/>
</dbReference>
<comment type="caution">
    <text evidence="2">The sequence shown here is derived from an EMBL/GenBank/DDBJ whole genome shotgun (WGS) entry which is preliminary data.</text>
</comment>
<feature type="domain" description="Carbohydrate esterase 2 N-terminal" evidence="1">
    <location>
        <begin position="13"/>
        <end position="134"/>
    </location>
</feature>
<dbReference type="Pfam" id="PF17996">
    <property type="entry name" value="CE2_N"/>
    <property type="match status" value="1"/>
</dbReference>
<gene>
    <name evidence="2" type="ORF">GSD1FS_0708</name>
</gene>
<dbReference type="AlphaFoldDB" id="A0A7K1J421"/>
<dbReference type="EMBL" id="WNLP01000002">
    <property type="protein sequence ID" value="MUH59387.1"/>
    <property type="molecule type" value="Genomic_DNA"/>
</dbReference>
<proteinExistence type="predicted"/>